<evidence type="ECO:0000313" key="2">
    <source>
        <dbReference type="Proteomes" id="UP001549363"/>
    </source>
</evidence>
<sequence>MEPYELCKFLIDRKRYNYETMKRKANVFFANDELSDEEYSDLLTVMSKLNEEVEQSEETQA</sequence>
<keyword evidence="2" id="KW-1185">Reference proteome</keyword>
<gene>
    <name evidence="1" type="ORF">ABIA69_003944</name>
</gene>
<organism evidence="1 2">
    <name type="scientific">Lysinibacillus parviboronicapiens</name>
    <dbReference type="NCBI Taxonomy" id="436516"/>
    <lineage>
        <taxon>Bacteria</taxon>
        <taxon>Bacillati</taxon>
        <taxon>Bacillota</taxon>
        <taxon>Bacilli</taxon>
        <taxon>Bacillales</taxon>
        <taxon>Bacillaceae</taxon>
        <taxon>Lysinibacillus</taxon>
    </lineage>
</organism>
<protein>
    <recommendedName>
        <fullName evidence="3">Fur-regulated basic protein FbpA</fullName>
    </recommendedName>
</protein>
<reference evidence="1 2" key="1">
    <citation type="submission" date="2024-06" db="EMBL/GenBank/DDBJ databases">
        <title>Sorghum-associated microbial communities from plants grown in Nebraska, USA.</title>
        <authorList>
            <person name="Schachtman D."/>
        </authorList>
    </citation>
    <scope>NUCLEOTIDE SEQUENCE [LARGE SCALE GENOMIC DNA]</scope>
    <source>
        <strain evidence="1 2">736</strain>
    </source>
</reference>
<dbReference type="EMBL" id="JBEPSB010000024">
    <property type="protein sequence ID" value="MET4562753.1"/>
    <property type="molecule type" value="Genomic_DNA"/>
</dbReference>
<comment type="caution">
    <text evidence="1">The sequence shown here is derived from an EMBL/GenBank/DDBJ whole genome shotgun (WGS) entry which is preliminary data.</text>
</comment>
<name>A0ABV2PP86_9BACI</name>
<dbReference type="RefSeq" id="WP_354472732.1">
    <property type="nucleotide sequence ID" value="NZ_JBEPSB010000024.1"/>
</dbReference>
<proteinExistence type="predicted"/>
<accession>A0ABV2PP86</accession>
<dbReference type="Proteomes" id="UP001549363">
    <property type="component" value="Unassembled WGS sequence"/>
</dbReference>
<evidence type="ECO:0000313" key="1">
    <source>
        <dbReference type="EMBL" id="MET4562753.1"/>
    </source>
</evidence>
<evidence type="ECO:0008006" key="3">
    <source>
        <dbReference type="Google" id="ProtNLM"/>
    </source>
</evidence>